<dbReference type="Proteomes" id="UP001078443">
    <property type="component" value="Unassembled WGS sequence"/>
</dbReference>
<gene>
    <name evidence="1" type="ORF">OW763_02675</name>
</gene>
<dbReference type="EMBL" id="JAPQER010000001">
    <property type="protein sequence ID" value="MCY6483259.1"/>
    <property type="molecule type" value="Genomic_DNA"/>
</dbReference>
<protein>
    <submittedName>
        <fullName evidence="1">Uncharacterized protein</fullName>
    </submittedName>
</protein>
<proteinExistence type="predicted"/>
<reference evidence="1" key="1">
    <citation type="submission" date="2022-12" db="EMBL/GenBank/DDBJ databases">
        <authorList>
            <person name="Wang J."/>
        </authorList>
    </citation>
    <scope>NUCLEOTIDE SEQUENCE</scope>
    <source>
        <strain evidence="1">HY-45-18</strain>
    </source>
</reference>
<keyword evidence="2" id="KW-1185">Reference proteome</keyword>
<name>A0ABT4CW77_9CLOT</name>
<comment type="caution">
    <text evidence="1">The sequence shown here is derived from an EMBL/GenBank/DDBJ whole genome shotgun (WGS) entry which is preliminary data.</text>
</comment>
<accession>A0ABT4CW77</accession>
<organism evidence="1 2">
    <name type="scientific">Clostridium aestuarii</name>
    <dbReference type="NCBI Taxonomy" id="338193"/>
    <lineage>
        <taxon>Bacteria</taxon>
        <taxon>Bacillati</taxon>
        <taxon>Bacillota</taxon>
        <taxon>Clostridia</taxon>
        <taxon>Eubacteriales</taxon>
        <taxon>Clostridiaceae</taxon>
        <taxon>Clostridium</taxon>
    </lineage>
</organism>
<evidence type="ECO:0000313" key="1">
    <source>
        <dbReference type="EMBL" id="MCY6483259.1"/>
    </source>
</evidence>
<sequence>MISFNPSDFNVQNAKQKNKLRDKLNDLGKSLIVYAQNVCPNITWDN</sequence>
<evidence type="ECO:0000313" key="2">
    <source>
        <dbReference type="Proteomes" id="UP001078443"/>
    </source>
</evidence>
<dbReference type="RefSeq" id="WP_268039514.1">
    <property type="nucleotide sequence ID" value="NZ_JAPQER010000001.1"/>
</dbReference>